<evidence type="ECO:0008006" key="5">
    <source>
        <dbReference type="Google" id="ProtNLM"/>
    </source>
</evidence>
<dbReference type="Proteomes" id="UP001221898">
    <property type="component" value="Unassembled WGS sequence"/>
</dbReference>
<evidence type="ECO:0000313" key="3">
    <source>
        <dbReference type="EMBL" id="KAJ8393922.1"/>
    </source>
</evidence>
<keyword evidence="2" id="KW-0812">Transmembrane</keyword>
<sequence>MGLNPGPHSPAAPGVKGCNAAITVFRGIMKFCRVLLACVSMLLLMLNCCEATPLPFHRDLPFHTPTEGSGEDDLESPVTSPHTSLGPAHMAPPYSTHGPAHIAPSYSTPSPTHTPHSPAHPSDSAGVEQHFLEQVTDFLQENLLLVLVLSSLLAAIIFLACCASAMSRRRKVAAYYPSAFPAARYVDQRDTAGGVPSFHEVPDRPPDSRLVEPHDSARQLQQDILTAARKLRTPTKNTAAGRGGEDTKRSPPRAQKSQSEETPMQKEQEVSPMETDQEATPSLQC</sequence>
<keyword evidence="4" id="KW-1185">Reference proteome</keyword>
<dbReference type="GO" id="GO:0001503">
    <property type="term" value="P:ossification"/>
    <property type="evidence" value="ECO:0007669"/>
    <property type="project" value="InterPro"/>
</dbReference>
<dbReference type="GO" id="GO:0045669">
    <property type="term" value="P:positive regulation of osteoblast differentiation"/>
    <property type="evidence" value="ECO:0007669"/>
    <property type="project" value="TreeGrafter"/>
</dbReference>
<accession>A0AAD7S199</accession>
<dbReference type="Pfam" id="PF15724">
    <property type="entry name" value="TMEM119"/>
    <property type="match status" value="1"/>
</dbReference>
<organism evidence="3 4">
    <name type="scientific">Aldrovandia affinis</name>
    <dbReference type="NCBI Taxonomy" id="143900"/>
    <lineage>
        <taxon>Eukaryota</taxon>
        <taxon>Metazoa</taxon>
        <taxon>Chordata</taxon>
        <taxon>Craniata</taxon>
        <taxon>Vertebrata</taxon>
        <taxon>Euteleostomi</taxon>
        <taxon>Actinopterygii</taxon>
        <taxon>Neopterygii</taxon>
        <taxon>Teleostei</taxon>
        <taxon>Notacanthiformes</taxon>
        <taxon>Halosauridae</taxon>
        <taxon>Aldrovandia</taxon>
    </lineage>
</organism>
<feature type="compositionally biased region" description="Low complexity" evidence="1">
    <location>
        <begin position="103"/>
        <end position="125"/>
    </location>
</feature>
<dbReference type="AlphaFoldDB" id="A0AAD7S199"/>
<gene>
    <name evidence="3" type="ORF">AAFF_G00054550</name>
</gene>
<dbReference type="EMBL" id="JAINUG010000131">
    <property type="protein sequence ID" value="KAJ8393922.1"/>
    <property type="molecule type" value="Genomic_DNA"/>
</dbReference>
<evidence type="ECO:0000256" key="2">
    <source>
        <dbReference type="SAM" id="Phobius"/>
    </source>
</evidence>
<feature type="region of interest" description="Disordered" evidence="1">
    <location>
        <begin position="63"/>
        <end position="125"/>
    </location>
</feature>
<feature type="transmembrane region" description="Helical" evidence="2">
    <location>
        <begin position="143"/>
        <end position="166"/>
    </location>
</feature>
<keyword evidence="2" id="KW-0472">Membrane</keyword>
<dbReference type="PANTHER" id="PTHR28645:SF1">
    <property type="entry name" value="TRANSMEMBRANE PROTEIN 119"/>
    <property type="match status" value="1"/>
</dbReference>
<protein>
    <recommendedName>
        <fullName evidence="5">Transmembrane protein 119</fullName>
    </recommendedName>
</protein>
<evidence type="ECO:0000313" key="4">
    <source>
        <dbReference type="Proteomes" id="UP001221898"/>
    </source>
</evidence>
<dbReference type="GO" id="GO:0005886">
    <property type="term" value="C:plasma membrane"/>
    <property type="evidence" value="ECO:0007669"/>
    <property type="project" value="TreeGrafter"/>
</dbReference>
<comment type="caution">
    <text evidence="3">The sequence shown here is derived from an EMBL/GenBank/DDBJ whole genome shotgun (WGS) entry which is preliminary data.</text>
</comment>
<dbReference type="PANTHER" id="PTHR28645">
    <property type="entry name" value="TRANSMEMBRANE PROTEIN 119"/>
    <property type="match status" value="1"/>
</dbReference>
<name>A0AAD7S199_9TELE</name>
<dbReference type="InterPro" id="IPR031453">
    <property type="entry name" value="TMEM119"/>
</dbReference>
<dbReference type="GO" id="GO:0030501">
    <property type="term" value="P:positive regulation of bone mineralization"/>
    <property type="evidence" value="ECO:0007669"/>
    <property type="project" value="TreeGrafter"/>
</dbReference>
<keyword evidence="2" id="KW-1133">Transmembrane helix</keyword>
<evidence type="ECO:0000256" key="1">
    <source>
        <dbReference type="SAM" id="MobiDB-lite"/>
    </source>
</evidence>
<feature type="transmembrane region" description="Helical" evidence="2">
    <location>
        <begin position="34"/>
        <end position="56"/>
    </location>
</feature>
<dbReference type="GO" id="GO:0033690">
    <property type="term" value="P:positive regulation of osteoblast proliferation"/>
    <property type="evidence" value="ECO:0007669"/>
    <property type="project" value="TreeGrafter"/>
</dbReference>
<reference evidence="3" key="1">
    <citation type="journal article" date="2023" name="Science">
        <title>Genome structures resolve the early diversification of teleost fishes.</title>
        <authorList>
            <person name="Parey E."/>
            <person name="Louis A."/>
            <person name="Montfort J."/>
            <person name="Bouchez O."/>
            <person name="Roques C."/>
            <person name="Iampietro C."/>
            <person name="Lluch J."/>
            <person name="Castinel A."/>
            <person name="Donnadieu C."/>
            <person name="Desvignes T."/>
            <person name="Floi Bucao C."/>
            <person name="Jouanno E."/>
            <person name="Wen M."/>
            <person name="Mejri S."/>
            <person name="Dirks R."/>
            <person name="Jansen H."/>
            <person name="Henkel C."/>
            <person name="Chen W.J."/>
            <person name="Zahm M."/>
            <person name="Cabau C."/>
            <person name="Klopp C."/>
            <person name="Thompson A.W."/>
            <person name="Robinson-Rechavi M."/>
            <person name="Braasch I."/>
            <person name="Lecointre G."/>
            <person name="Bobe J."/>
            <person name="Postlethwait J.H."/>
            <person name="Berthelot C."/>
            <person name="Roest Crollius H."/>
            <person name="Guiguen Y."/>
        </authorList>
    </citation>
    <scope>NUCLEOTIDE SEQUENCE</scope>
    <source>
        <strain evidence="3">NC1722</strain>
    </source>
</reference>
<feature type="compositionally biased region" description="Basic and acidic residues" evidence="1">
    <location>
        <begin position="200"/>
        <end position="217"/>
    </location>
</feature>
<proteinExistence type="predicted"/>
<feature type="region of interest" description="Disordered" evidence="1">
    <location>
        <begin position="193"/>
        <end position="285"/>
    </location>
</feature>